<sequence length="104" mass="12016">MGTLINDRIDVRISKEQKDLIKFACDLSGFKNLTEFVVFCINKEANNIIIENSKILKSIEDKKVFLNALLNPPPPNSKLKKAQSNYLKYLKENEFENNSIRKKV</sequence>
<dbReference type="EMBL" id="CP002961">
    <property type="protein sequence ID" value="AFK04523.1"/>
    <property type="molecule type" value="Genomic_DNA"/>
</dbReference>
<dbReference type="PANTHER" id="PTHR35401">
    <property type="entry name" value="COPG FAMILY HELIX-TURN-HELIX PROTEIN-RELATED-RELATED"/>
    <property type="match status" value="1"/>
</dbReference>
<dbReference type="InterPro" id="IPR014795">
    <property type="entry name" value="TacA_1-like"/>
</dbReference>
<name>A0ABN4AQ62_EMTOG</name>
<evidence type="ECO:0000256" key="1">
    <source>
        <dbReference type="ARBA" id="ARBA00022649"/>
    </source>
</evidence>
<comment type="similarity">
    <text evidence="2">Belongs to the TacA antitoxin family.</text>
</comment>
<gene>
    <name evidence="3" type="ordered locus">Emtol_3394</name>
</gene>
<proteinExistence type="inferred from homology"/>
<accession>A0ABN4AQ62</accession>
<evidence type="ECO:0008006" key="5">
    <source>
        <dbReference type="Google" id="ProtNLM"/>
    </source>
</evidence>
<organism evidence="3 4">
    <name type="scientific">Emticicia oligotrophica (strain DSM 17448 / CIP 109782 / MTCC 6937 / GPTSA100-15)</name>
    <dbReference type="NCBI Taxonomy" id="929562"/>
    <lineage>
        <taxon>Bacteria</taxon>
        <taxon>Pseudomonadati</taxon>
        <taxon>Bacteroidota</taxon>
        <taxon>Cytophagia</taxon>
        <taxon>Cytophagales</taxon>
        <taxon>Leadbetterellaceae</taxon>
        <taxon>Emticicia</taxon>
    </lineage>
</organism>
<dbReference type="InterPro" id="IPR010985">
    <property type="entry name" value="Ribbon_hlx_hlx"/>
</dbReference>
<dbReference type="Gene3D" id="1.20.5.780">
    <property type="entry name" value="Single helix bin"/>
    <property type="match status" value="1"/>
</dbReference>
<dbReference type="SUPFAM" id="SSF47598">
    <property type="entry name" value="Ribbon-helix-helix"/>
    <property type="match status" value="1"/>
</dbReference>
<dbReference type="RefSeq" id="WP_015030216.1">
    <property type="nucleotide sequence ID" value="NC_018748.1"/>
</dbReference>
<evidence type="ECO:0000256" key="2">
    <source>
        <dbReference type="ARBA" id="ARBA00049988"/>
    </source>
</evidence>
<dbReference type="PANTHER" id="PTHR35401:SF2">
    <property type="entry name" value="ABC-TYPE TRANSPORT SYSTEM"/>
    <property type="match status" value="1"/>
</dbReference>
<protein>
    <recommendedName>
        <fullName evidence="5">DUF1778 domain-containing protein</fullName>
    </recommendedName>
</protein>
<evidence type="ECO:0000313" key="3">
    <source>
        <dbReference type="EMBL" id="AFK04523.1"/>
    </source>
</evidence>
<evidence type="ECO:0000313" key="4">
    <source>
        <dbReference type="Proteomes" id="UP000002875"/>
    </source>
</evidence>
<keyword evidence="1" id="KW-1277">Toxin-antitoxin system</keyword>
<dbReference type="Pfam" id="PF08681">
    <property type="entry name" value="TacA1"/>
    <property type="match status" value="1"/>
</dbReference>
<dbReference type="Proteomes" id="UP000002875">
    <property type="component" value="Chromosome"/>
</dbReference>
<keyword evidence="4" id="KW-1185">Reference proteome</keyword>
<reference evidence="3 4" key="1">
    <citation type="submission" date="2011-07" db="EMBL/GenBank/DDBJ databases">
        <title>The complete genome of chromosome of Emticicia oligotrophica DSM 17448.</title>
        <authorList>
            <consortium name="US DOE Joint Genome Institute (JGI-PGF)"/>
            <person name="Lucas S."/>
            <person name="Han J."/>
            <person name="Lapidus A."/>
            <person name="Bruce D."/>
            <person name="Goodwin L."/>
            <person name="Pitluck S."/>
            <person name="Peters L."/>
            <person name="Kyrpides N."/>
            <person name="Mavromatis K."/>
            <person name="Ivanova N."/>
            <person name="Ovchinnikova G."/>
            <person name="Teshima H."/>
            <person name="Detter J.C."/>
            <person name="Tapia R."/>
            <person name="Han C."/>
            <person name="Land M."/>
            <person name="Hauser L."/>
            <person name="Markowitz V."/>
            <person name="Cheng J.-F."/>
            <person name="Hugenholtz P."/>
            <person name="Woyke T."/>
            <person name="Wu D."/>
            <person name="Tindall B."/>
            <person name="Pomrenke H."/>
            <person name="Brambilla E."/>
            <person name="Klenk H.-P."/>
            <person name="Eisen J.A."/>
        </authorList>
    </citation>
    <scope>NUCLEOTIDE SEQUENCE [LARGE SCALE GENOMIC DNA]</scope>
    <source>
        <strain evidence="3 4">DSM 17448</strain>
    </source>
</reference>